<feature type="active site" description="Proton acceptor" evidence="4">
    <location>
        <position position="202"/>
    </location>
</feature>
<dbReference type="GO" id="GO:0005975">
    <property type="term" value="P:carbohydrate metabolic process"/>
    <property type="evidence" value="ECO:0007669"/>
    <property type="project" value="UniProtKB-UniRule"/>
</dbReference>
<dbReference type="OrthoDB" id="9811743at2"/>
<dbReference type="GO" id="GO:0050661">
    <property type="term" value="F:NADP binding"/>
    <property type="evidence" value="ECO:0007669"/>
    <property type="project" value="InterPro"/>
</dbReference>
<feature type="binding site" evidence="4">
    <location>
        <position position="202"/>
    </location>
    <ligand>
        <name>NADP(+)</name>
        <dbReference type="ChEBI" id="CHEBI:58349"/>
    </ligand>
</feature>
<keyword evidence="1 4" id="KW-0521">NADP</keyword>
<comment type="domain">
    <text evidence="4">Contains a large N-terminal NADP-binding domain, and a smaller C-terminal substrate-binding domain.</text>
</comment>
<evidence type="ECO:0000259" key="5">
    <source>
        <dbReference type="Pfam" id="PF01370"/>
    </source>
</evidence>
<dbReference type="AlphaFoldDB" id="A0A146G5U4"/>
<dbReference type="CDD" id="cd05248">
    <property type="entry name" value="ADP_GME_SDR_e"/>
    <property type="match status" value="1"/>
</dbReference>
<sequence length="351" mass="38976">MTSTLKSQKQKKKELSLLHPKARVLVTGAGGFIGSAIVHALNQRGIEQIVVTDFLGEDEKWRNLAPLAFEDYVPADRFLEGITKDPDSFGKFSACFHLGACSSTTVTDSAYVMDNNFGYTKALCRWALASGTRFVYASSAATYGDGAAGMDDRTENLRAYRPLNLYGYSKHLFDLWAQREELLSEIVGIKYFNVFGPNEYHKGDMRSLVCKAYEQIVATGKIRLFKSYKPEFADGCQMRDFVYVKDAVAMTLHLAENEEVGGLFNVGAGVARTWVDLANSLFSALGIPPQIEFIEMPESIRHQYQYYTCADISKVREAGFSAPTTTLEDAVRDYAVNYLKPGKRLGDEAAG</sequence>
<evidence type="ECO:0000256" key="4">
    <source>
        <dbReference type="HAMAP-Rule" id="MF_01601"/>
    </source>
</evidence>
<feature type="binding site" evidence="4">
    <location>
        <position position="170"/>
    </location>
    <ligand>
        <name>NADP(+)</name>
        <dbReference type="ChEBI" id="CHEBI:58349"/>
    </ligand>
</feature>
<evidence type="ECO:0000313" key="7">
    <source>
        <dbReference type="Proteomes" id="UP000076023"/>
    </source>
</evidence>
<dbReference type="PANTHER" id="PTHR43103">
    <property type="entry name" value="NUCLEOSIDE-DIPHOSPHATE-SUGAR EPIMERASE"/>
    <property type="match status" value="1"/>
</dbReference>
<dbReference type="RefSeq" id="WP_084400150.1">
    <property type="nucleotide sequence ID" value="NZ_BDCO01000002.1"/>
</dbReference>
<comment type="caution">
    <text evidence="6">The sequence shown here is derived from an EMBL/GenBank/DDBJ whole genome shotgun (WGS) entry which is preliminary data.</text>
</comment>
<comment type="similarity">
    <text evidence="4">Belongs to the NAD(P)-dependent epimerase/dehydratase family. HldD subfamily.</text>
</comment>
<dbReference type="Proteomes" id="UP000076023">
    <property type="component" value="Unassembled WGS sequence"/>
</dbReference>
<name>A0A146G5U4_TERSA</name>
<feature type="binding site" evidence="4">
    <location>
        <position position="211"/>
    </location>
    <ligand>
        <name>substrate</name>
    </ligand>
</feature>
<comment type="cofactor">
    <cofactor evidence="4">
        <name>NADP(+)</name>
        <dbReference type="ChEBI" id="CHEBI:58349"/>
    </cofactor>
    <text evidence="4">Binds 1 NADP(+) per subunit.</text>
</comment>
<evidence type="ECO:0000256" key="3">
    <source>
        <dbReference type="ARBA" id="ARBA00023277"/>
    </source>
</evidence>
<dbReference type="HAMAP" id="MF_01601">
    <property type="entry name" value="Heptose_epimerase"/>
    <property type="match status" value="1"/>
</dbReference>
<feature type="binding site" evidence="4">
    <location>
        <position position="115"/>
    </location>
    <ligand>
        <name>NADP(+)</name>
        <dbReference type="ChEBI" id="CHEBI:58349"/>
    </ligand>
</feature>
<dbReference type="FunCoup" id="A0A146G5U4">
    <property type="interactions" value="244"/>
</dbReference>
<comment type="subunit">
    <text evidence="4">Homopentamer.</text>
</comment>
<evidence type="ECO:0000256" key="1">
    <source>
        <dbReference type="ARBA" id="ARBA00022857"/>
    </source>
</evidence>
<feature type="binding site" evidence="4">
    <location>
        <position position="304"/>
    </location>
    <ligand>
        <name>substrate</name>
    </ligand>
</feature>
<feature type="binding site" evidence="4">
    <location>
        <begin position="53"/>
        <end position="54"/>
    </location>
    <ligand>
        <name>NADP(+)</name>
        <dbReference type="ChEBI" id="CHEBI:58349"/>
    </ligand>
</feature>
<evidence type="ECO:0000313" key="6">
    <source>
        <dbReference type="EMBL" id="GAT32106.1"/>
    </source>
</evidence>
<dbReference type="SUPFAM" id="SSF51735">
    <property type="entry name" value="NAD(P)-binding Rossmann-fold domains"/>
    <property type="match status" value="1"/>
</dbReference>
<dbReference type="Pfam" id="PF01370">
    <property type="entry name" value="Epimerase"/>
    <property type="match status" value="1"/>
</dbReference>
<keyword evidence="2 4" id="KW-0413">Isomerase</keyword>
<dbReference type="GO" id="GO:0097171">
    <property type="term" value="P:ADP-L-glycero-beta-D-manno-heptose biosynthetic process"/>
    <property type="evidence" value="ECO:0007669"/>
    <property type="project" value="UniProtKB-UniPathway"/>
</dbReference>
<comment type="pathway">
    <text evidence="4">Nucleotide-sugar biosynthesis; ADP-L-glycero-beta-D-manno-heptose biosynthesis; ADP-L-glycero-beta-D-manno-heptose from D-glycero-beta-D-manno-heptose 7-phosphate: step 4/4.</text>
</comment>
<feature type="binding site" evidence="4">
    <location>
        <begin position="98"/>
        <end position="102"/>
    </location>
    <ligand>
        <name>NADP(+)</name>
        <dbReference type="ChEBI" id="CHEBI:58349"/>
    </ligand>
</feature>
<dbReference type="EMBL" id="BDCO01000002">
    <property type="protein sequence ID" value="GAT32106.1"/>
    <property type="molecule type" value="Genomic_DNA"/>
</dbReference>
<dbReference type="EC" id="5.1.3.20" evidence="4"/>
<dbReference type="GO" id="GO:0008712">
    <property type="term" value="F:ADP-glyceromanno-heptose 6-epimerase activity"/>
    <property type="evidence" value="ECO:0007669"/>
    <property type="project" value="UniProtKB-UniRule"/>
</dbReference>
<dbReference type="Gene3D" id="3.90.25.10">
    <property type="entry name" value="UDP-galactose 4-epimerase, domain 1"/>
    <property type="match status" value="1"/>
</dbReference>
<dbReference type="InterPro" id="IPR001509">
    <property type="entry name" value="Epimerase_deHydtase"/>
</dbReference>
<comment type="function">
    <text evidence="4">Catalyzes the interconversion between ADP-D-glycero-beta-D-manno-heptose and ADP-L-glycero-beta-D-manno-heptose via an epimerization at carbon 6 of the heptose.</text>
</comment>
<dbReference type="InterPro" id="IPR036291">
    <property type="entry name" value="NAD(P)-bd_dom_sf"/>
</dbReference>
<keyword evidence="3 4" id="KW-0119">Carbohydrate metabolism</keyword>
<dbReference type="STRING" id="690879.TSACC_2503"/>
<dbReference type="UniPathway" id="UPA00356">
    <property type="reaction ID" value="UER00440"/>
</dbReference>
<feature type="binding site" evidence="4">
    <location>
        <position position="239"/>
    </location>
    <ligand>
        <name>substrate</name>
    </ligand>
</feature>
<proteinExistence type="inferred from homology"/>
<feature type="binding site" evidence="4">
    <location>
        <position position="193"/>
    </location>
    <ligand>
        <name>substrate</name>
    </ligand>
</feature>
<feature type="binding site" evidence="4">
    <location>
        <begin position="32"/>
        <end position="33"/>
    </location>
    <ligand>
        <name>NADP(+)</name>
        <dbReference type="ChEBI" id="CHEBI:58349"/>
    </ligand>
</feature>
<protein>
    <recommendedName>
        <fullName evidence="4">ADP-L-glycero-D-manno-heptose-6-epimerase</fullName>
        <ecNumber evidence="4">5.1.3.20</ecNumber>
    </recommendedName>
    <alternativeName>
        <fullName evidence="4">ADP-L-glycero-beta-D-manno-heptose-6-epimerase</fullName>
        <shortName evidence="4">ADP-glyceromanno-heptose 6-epimerase</shortName>
        <shortName evidence="4">ADP-hep 6-epimerase</shortName>
        <shortName evidence="4">AGME</shortName>
    </alternativeName>
</protein>
<accession>A0A146G5U4</accession>
<feature type="active site" description="Proton acceptor" evidence="4">
    <location>
        <position position="166"/>
    </location>
</feature>
<feature type="domain" description="NAD-dependent epimerase/dehydratase" evidence="5">
    <location>
        <begin position="24"/>
        <end position="267"/>
    </location>
</feature>
<reference evidence="7" key="1">
    <citation type="journal article" date="2017" name="Genome Announc.">
        <title>Draft Genome Sequence of Terrimicrobium sacchariphilum NM-5T, a Facultative Anaerobic Soil Bacterium of the Class Spartobacteria.</title>
        <authorList>
            <person name="Qiu Y.L."/>
            <person name="Tourlousse D.M."/>
            <person name="Matsuura N."/>
            <person name="Ohashi A."/>
            <person name="Sekiguchi Y."/>
        </authorList>
    </citation>
    <scope>NUCLEOTIDE SEQUENCE [LARGE SCALE GENOMIC DNA]</scope>
    <source>
        <strain evidence="7">NM-5</strain>
    </source>
</reference>
<feature type="binding site" evidence="4">
    <location>
        <position position="194"/>
    </location>
    <ligand>
        <name>NADP(+)</name>
        <dbReference type="ChEBI" id="CHEBI:58349"/>
    </ligand>
</feature>
<dbReference type="NCBIfam" id="TIGR02197">
    <property type="entry name" value="heptose_epim"/>
    <property type="match status" value="1"/>
</dbReference>
<dbReference type="InParanoid" id="A0A146G5U4"/>
<keyword evidence="7" id="KW-1185">Reference proteome</keyword>
<feature type="binding site" evidence="4">
    <location>
        <position position="60"/>
    </location>
    <ligand>
        <name>NADP(+)</name>
        <dbReference type="ChEBI" id="CHEBI:58349"/>
    </ligand>
</feature>
<dbReference type="Gene3D" id="3.40.50.720">
    <property type="entry name" value="NAD(P)-binding Rossmann-like Domain"/>
    <property type="match status" value="1"/>
</dbReference>
<feature type="binding site" evidence="4">
    <location>
        <begin position="225"/>
        <end position="228"/>
    </location>
    <ligand>
        <name>substrate</name>
    </ligand>
</feature>
<organism evidence="6 7">
    <name type="scientific">Terrimicrobium sacchariphilum</name>
    <dbReference type="NCBI Taxonomy" id="690879"/>
    <lineage>
        <taxon>Bacteria</taxon>
        <taxon>Pseudomonadati</taxon>
        <taxon>Verrucomicrobiota</taxon>
        <taxon>Terrimicrobiia</taxon>
        <taxon>Terrimicrobiales</taxon>
        <taxon>Terrimicrobiaceae</taxon>
        <taxon>Terrimicrobium</taxon>
    </lineage>
</organism>
<comment type="caution">
    <text evidence="4">Lacks conserved residue(s) required for the propagation of feature annotation.</text>
</comment>
<feature type="binding site" evidence="4">
    <location>
        <position position="204"/>
    </location>
    <ligand>
        <name>substrate</name>
    </ligand>
</feature>
<dbReference type="PANTHER" id="PTHR43103:SF3">
    <property type="entry name" value="ADP-L-GLYCERO-D-MANNO-HEPTOSE-6-EPIMERASE"/>
    <property type="match status" value="1"/>
</dbReference>
<gene>
    <name evidence="4" type="primary">hldD</name>
    <name evidence="6" type="ORF">TSACC_2503</name>
</gene>
<comment type="catalytic activity">
    <reaction evidence="4">
        <text>ADP-D-glycero-beta-D-manno-heptose = ADP-L-glycero-beta-D-manno-heptose</text>
        <dbReference type="Rhea" id="RHEA:17577"/>
        <dbReference type="ChEBI" id="CHEBI:59967"/>
        <dbReference type="ChEBI" id="CHEBI:61506"/>
        <dbReference type="EC" id="5.1.3.20"/>
    </reaction>
</comment>
<evidence type="ECO:0000256" key="2">
    <source>
        <dbReference type="ARBA" id="ARBA00023235"/>
    </source>
</evidence>
<dbReference type="InterPro" id="IPR011912">
    <property type="entry name" value="Heptose_epim"/>
</dbReference>